<feature type="transmembrane region" description="Helical" evidence="8">
    <location>
        <begin position="353"/>
        <end position="375"/>
    </location>
</feature>
<evidence type="ECO:0000256" key="8">
    <source>
        <dbReference type="SAM" id="Phobius"/>
    </source>
</evidence>
<evidence type="ECO:0000256" key="3">
    <source>
        <dbReference type="ARBA" id="ARBA00022475"/>
    </source>
</evidence>
<organism evidence="9 10">
    <name type="scientific">Halodurantibacterium flavum</name>
    <dbReference type="NCBI Taxonomy" id="1382802"/>
    <lineage>
        <taxon>Bacteria</taxon>
        <taxon>Pseudomonadati</taxon>
        <taxon>Pseudomonadota</taxon>
        <taxon>Alphaproteobacteria</taxon>
        <taxon>Rhodobacterales</taxon>
        <taxon>Paracoccaceae</taxon>
        <taxon>Halodurantibacterium</taxon>
    </lineage>
</organism>
<evidence type="ECO:0000256" key="6">
    <source>
        <dbReference type="ARBA" id="ARBA00023065"/>
    </source>
</evidence>
<evidence type="ECO:0000256" key="1">
    <source>
        <dbReference type="ARBA" id="ARBA00004651"/>
    </source>
</evidence>
<dbReference type="PANTHER" id="PTHR32024:SF3">
    <property type="entry name" value="TRK SYSTEM POTASSIUM UPTAKE PROTEIN"/>
    <property type="match status" value="1"/>
</dbReference>
<comment type="subcellular location">
    <subcellularLocation>
        <location evidence="1">Cell membrane</location>
        <topology evidence="1">Multi-pass membrane protein</topology>
    </subcellularLocation>
</comment>
<reference evidence="10" key="1">
    <citation type="journal article" date="2019" name="Int. J. Syst. Evol. Microbiol.">
        <title>The Global Catalogue of Microorganisms (GCM) 10K type strain sequencing project: providing services to taxonomists for standard genome sequencing and annotation.</title>
        <authorList>
            <consortium name="The Broad Institute Genomics Platform"/>
            <consortium name="The Broad Institute Genome Sequencing Center for Infectious Disease"/>
            <person name="Wu L."/>
            <person name="Ma J."/>
        </authorList>
    </citation>
    <scope>NUCLEOTIDE SEQUENCE [LARGE SCALE GENOMIC DNA]</scope>
    <source>
        <strain evidence="10">CGMCC 4.7242</strain>
    </source>
</reference>
<dbReference type="RefSeq" id="WP_390263334.1">
    <property type="nucleotide sequence ID" value="NZ_JBHUGH010000011.1"/>
</dbReference>
<evidence type="ECO:0000313" key="9">
    <source>
        <dbReference type="EMBL" id="MFD1913437.1"/>
    </source>
</evidence>
<dbReference type="PANTHER" id="PTHR32024">
    <property type="entry name" value="TRK SYSTEM POTASSIUM UPTAKE PROTEIN TRKG-RELATED"/>
    <property type="match status" value="1"/>
</dbReference>
<keyword evidence="3" id="KW-1003">Cell membrane</keyword>
<accession>A0ABW4S8T4</accession>
<dbReference type="InterPro" id="IPR003445">
    <property type="entry name" value="Cat_transpt"/>
</dbReference>
<feature type="transmembrane region" description="Helical" evidence="8">
    <location>
        <begin position="192"/>
        <end position="211"/>
    </location>
</feature>
<keyword evidence="7 8" id="KW-0472">Membrane</keyword>
<keyword evidence="6" id="KW-0406">Ion transport</keyword>
<evidence type="ECO:0000256" key="5">
    <source>
        <dbReference type="ARBA" id="ARBA00022989"/>
    </source>
</evidence>
<evidence type="ECO:0000256" key="7">
    <source>
        <dbReference type="ARBA" id="ARBA00023136"/>
    </source>
</evidence>
<dbReference type="Proteomes" id="UP001597353">
    <property type="component" value="Unassembled WGS sequence"/>
</dbReference>
<keyword evidence="10" id="KW-1185">Reference proteome</keyword>
<dbReference type="Pfam" id="PF02386">
    <property type="entry name" value="TrkH"/>
    <property type="match status" value="2"/>
</dbReference>
<feature type="transmembrane region" description="Helical" evidence="8">
    <location>
        <begin position="39"/>
        <end position="59"/>
    </location>
</feature>
<protein>
    <submittedName>
        <fullName evidence="9">TrkH family potassium uptake protein</fullName>
    </submittedName>
</protein>
<proteinExistence type="predicted"/>
<sequence length="504" mass="53353">MRRLLDLPLPVILMGIGAVAMYVPAAQGFAARDYLSARSFFYSGTMFLVLTVMVGIATANREPRDLARAHLATLLGAYLLLPLMFAVPFQQAVPDTTFLNVWFEMVSSFTTTGATIFDTPRRLPSSVHLWRALVGWGGGFFILLAAVAVLAPLNLGGFEVATGASAGRGAVGTTQIVRIADPSARLWRYSRVLFPVYGGLTLLLWIALLIAGERSLVAACHAMSTISTSGISPVLGLERAQAGVAGEMLVFAAMLLALSRRFWPAAPLVGMQPTHRDPEIRLGLLILVVVPAVLFLRHWFATLDDAEPGDLPFALSAAWGSLFTTLSFLTTNGFVSADWAEARVWSGLRSPGLILLGLAMMGGGIATTAGGVKLLRVYALSRHAERELERLVFPSSIGGAGPAERRLRREGAQAAWVFFMLFAASIGVVVGALALTGLSFEPALIFSIAALSTTGPLATVAGDAALSYATLGSSAKAVLAAAMVLGRLETLAMIALLAPVTWRN</sequence>
<name>A0ABW4S8T4_9RHOB</name>
<feature type="transmembrane region" description="Helical" evidence="8">
    <location>
        <begin position="129"/>
        <end position="151"/>
    </location>
</feature>
<dbReference type="EMBL" id="JBHUGH010000011">
    <property type="protein sequence ID" value="MFD1913437.1"/>
    <property type="molecule type" value="Genomic_DNA"/>
</dbReference>
<feature type="transmembrane region" description="Helical" evidence="8">
    <location>
        <begin position="478"/>
        <end position="502"/>
    </location>
</feature>
<feature type="transmembrane region" description="Helical" evidence="8">
    <location>
        <begin position="415"/>
        <end position="438"/>
    </location>
</feature>
<feature type="transmembrane region" description="Helical" evidence="8">
    <location>
        <begin position="216"/>
        <end position="236"/>
    </location>
</feature>
<keyword evidence="5 8" id="KW-1133">Transmembrane helix</keyword>
<evidence type="ECO:0000256" key="4">
    <source>
        <dbReference type="ARBA" id="ARBA00022692"/>
    </source>
</evidence>
<comment type="caution">
    <text evidence="9">The sequence shown here is derived from an EMBL/GenBank/DDBJ whole genome shotgun (WGS) entry which is preliminary data.</text>
</comment>
<evidence type="ECO:0000313" key="10">
    <source>
        <dbReference type="Proteomes" id="UP001597353"/>
    </source>
</evidence>
<gene>
    <name evidence="9" type="ORF">ACFSGJ_14580</name>
</gene>
<feature type="transmembrane region" description="Helical" evidence="8">
    <location>
        <begin position="280"/>
        <end position="300"/>
    </location>
</feature>
<feature type="transmembrane region" description="Helical" evidence="8">
    <location>
        <begin position="7"/>
        <end position="27"/>
    </location>
</feature>
<keyword evidence="2" id="KW-0813">Transport</keyword>
<feature type="transmembrane region" description="Helical" evidence="8">
    <location>
        <begin position="71"/>
        <end position="93"/>
    </location>
</feature>
<keyword evidence="4 8" id="KW-0812">Transmembrane</keyword>
<feature type="transmembrane region" description="Helical" evidence="8">
    <location>
        <begin position="242"/>
        <end position="259"/>
    </location>
</feature>
<evidence type="ECO:0000256" key="2">
    <source>
        <dbReference type="ARBA" id="ARBA00022448"/>
    </source>
</evidence>